<evidence type="ECO:0000256" key="1">
    <source>
        <dbReference type="ARBA" id="ARBA00005715"/>
    </source>
</evidence>
<feature type="domain" description="Four-carbon acid sugar kinase nucleotide binding" evidence="8">
    <location>
        <begin position="300"/>
        <end position="464"/>
    </location>
</feature>
<evidence type="ECO:0000313" key="10">
    <source>
        <dbReference type="Proteomes" id="UP001056500"/>
    </source>
</evidence>
<keyword evidence="2" id="KW-0808">Transferase</keyword>
<evidence type="ECO:0000256" key="3">
    <source>
        <dbReference type="ARBA" id="ARBA00022741"/>
    </source>
</evidence>
<sequence>MRAAKEVFDNLSAVDTRIVDELLAKEWQRFDKKIVVLDDDPTGVQTVHGISVFTDWSEKSIEQGFLEKNRLFFILTNSRSLIASETEAVHQEIGRTVSQVAARLNQPFVVISRADSTLRGHYPLETETLKAAIEAQTDIVFDGEVLIPFFQEGGRYTIDNTHYVQYGAELVPAGETEFAKDRTFGYTKSHLGEWVEEKSNGAYKAADTTYITLERIRTLEIDKITDQLLAVQGFQKIVINAVDYVDVKIVTIALLRAMMAGKNFMFRSAAALPKIIGGISDKPYLTREELVTEETGHGGLIIVGSHVKKTTEQLEELKMCPSIRFIEFDCHLVLEPDRFQSEIDRVIALAEELLASGQTVTVYTRRERLDLGEHRQDEELLLSVKISDAVTSIVERLTVRPSYLIAKGGITSSDVGTKGLRVRRATVAGQIKPGVPVWMTGEESRFPGMAYVIFPGNVGTKTTLRETVEILTGRVLSP</sequence>
<reference evidence="9" key="1">
    <citation type="submission" date="2022-06" db="EMBL/GenBank/DDBJ databases">
        <title>Genome sequencing of Brevibacillus sp. BB3-R1.</title>
        <authorList>
            <person name="Heo J."/>
            <person name="Lee D."/>
            <person name="Won M."/>
            <person name="Han B.-H."/>
            <person name="Hong S.-B."/>
            <person name="Kwon S.-W."/>
        </authorList>
    </citation>
    <scope>NUCLEOTIDE SEQUENCE</scope>
    <source>
        <strain evidence="9">BB3-R1</strain>
    </source>
</reference>
<accession>A0ABY4WKM8</accession>
<evidence type="ECO:0000256" key="2">
    <source>
        <dbReference type="ARBA" id="ARBA00022679"/>
    </source>
</evidence>
<evidence type="ECO:0000256" key="5">
    <source>
        <dbReference type="ARBA" id="ARBA00022840"/>
    </source>
</evidence>
<dbReference type="Gene3D" id="3.40.980.20">
    <property type="entry name" value="Four-carbon acid sugar kinase, nucleotide binding domain"/>
    <property type="match status" value="1"/>
</dbReference>
<dbReference type="SUPFAM" id="SSF142764">
    <property type="entry name" value="YgbK-like"/>
    <property type="match status" value="1"/>
</dbReference>
<proteinExistence type="inferred from homology"/>
<evidence type="ECO:0000259" key="8">
    <source>
        <dbReference type="Pfam" id="PF17042"/>
    </source>
</evidence>
<evidence type="ECO:0000256" key="6">
    <source>
        <dbReference type="ARBA" id="ARBA00023277"/>
    </source>
</evidence>
<evidence type="ECO:0000256" key="4">
    <source>
        <dbReference type="ARBA" id="ARBA00022777"/>
    </source>
</evidence>
<keyword evidence="4" id="KW-0418">Kinase</keyword>
<gene>
    <name evidence="9" type="ORF">NDK47_04770</name>
</gene>
<evidence type="ECO:0000259" key="7">
    <source>
        <dbReference type="Pfam" id="PF07005"/>
    </source>
</evidence>
<feature type="domain" description="Four-carbon acid sugar kinase N-terminal" evidence="7">
    <location>
        <begin position="34"/>
        <end position="272"/>
    </location>
</feature>
<dbReference type="InterPro" id="IPR031475">
    <property type="entry name" value="NBD_C"/>
</dbReference>
<keyword evidence="6" id="KW-0119">Carbohydrate metabolism</keyword>
<evidence type="ECO:0000313" key="9">
    <source>
        <dbReference type="EMBL" id="USG66617.1"/>
    </source>
</evidence>
<dbReference type="Proteomes" id="UP001056500">
    <property type="component" value="Chromosome"/>
</dbReference>
<dbReference type="Pfam" id="PF07005">
    <property type="entry name" value="SBD_N"/>
    <property type="match status" value="1"/>
</dbReference>
<keyword evidence="5" id="KW-0067">ATP-binding</keyword>
<dbReference type="EMBL" id="CP098755">
    <property type="protein sequence ID" value="USG66617.1"/>
    <property type="molecule type" value="Genomic_DNA"/>
</dbReference>
<dbReference type="InterPro" id="IPR037051">
    <property type="entry name" value="4-carb_acid_sugar_kinase_N_sf"/>
</dbReference>
<name>A0ABY4WKM8_9BACL</name>
<dbReference type="InterPro" id="IPR042213">
    <property type="entry name" value="NBD_C_sf"/>
</dbReference>
<dbReference type="Gene3D" id="3.40.50.10840">
    <property type="entry name" value="Putative sugar-binding, N-terminal domain"/>
    <property type="match status" value="1"/>
</dbReference>
<protein>
    <submittedName>
        <fullName evidence="9">Hydroxyacid dehydrogenase</fullName>
    </submittedName>
</protein>
<dbReference type="RefSeq" id="WP_251873725.1">
    <property type="nucleotide sequence ID" value="NZ_CP098755.1"/>
</dbReference>
<organism evidence="9 10">
    <name type="scientific">Brevibacillus ruminantium</name>
    <dbReference type="NCBI Taxonomy" id="2950604"/>
    <lineage>
        <taxon>Bacteria</taxon>
        <taxon>Bacillati</taxon>
        <taxon>Bacillota</taxon>
        <taxon>Bacilli</taxon>
        <taxon>Bacillales</taxon>
        <taxon>Paenibacillaceae</taxon>
        <taxon>Brevibacillus</taxon>
    </lineage>
</organism>
<keyword evidence="10" id="KW-1185">Reference proteome</keyword>
<dbReference type="InterPro" id="IPR010737">
    <property type="entry name" value="4-carb_acid_sugar_kinase_N"/>
</dbReference>
<dbReference type="Pfam" id="PF17042">
    <property type="entry name" value="NBD_C"/>
    <property type="match status" value="1"/>
</dbReference>
<keyword evidence="3" id="KW-0547">Nucleotide-binding</keyword>
<comment type="similarity">
    <text evidence="1">Belongs to the four-carbon acid sugar kinase family.</text>
</comment>